<gene>
    <name evidence="3" type="ORF">IEN85_09845</name>
</gene>
<dbReference type="Proteomes" id="UP000622317">
    <property type="component" value="Unassembled WGS sequence"/>
</dbReference>
<comment type="caution">
    <text evidence="3">The sequence shown here is derived from an EMBL/GenBank/DDBJ whole genome shotgun (WGS) entry which is preliminary data.</text>
</comment>
<proteinExistence type="predicted"/>
<dbReference type="InterPro" id="IPR000253">
    <property type="entry name" value="FHA_dom"/>
</dbReference>
<keyword evidence="4" id="KW-1185">Reference proteome</keyword>
<sequence length="356" mass="39997">MAKTRLSHIQQACEASKKWSNRESLSQVLDQAMELADAGSHFRAIDILNSHESEFRELEESPLKVRYHQVQELIQATVRPKEAETQKEVFQEKPDPIPQREPEPPQVVDASRPQADSAPHSIPSFRDPPETTNRTTEQTSPVPPPCKRFTYDLGEKGRLHVIGPDKPLTFGRYKSQHGPDYELLAAIPKEKSETSRLIRMLSARHGSIIHSAGQWGILDSWPNQDVSSTNGIFIEKVKLESPASFRRLHGKHLSFATADETIPLPHFRIYVLDAKTFDAPESVLLERLDAFKDHILLLAGEAELPNTFAPLSFNRTAKGFTIGNEPSPVTPQTQGVISFESLEVSPFEPVFFGREI</sequence>
<evidence type="ECO:0000313" key="3">
    <source>
        <dbReference type="EMBL" id="MBD5779794.1"/>
    </source>
</evidence>
<dbReference type="AlphaFoldDB" id="A0A927F8G6"/>
<reference evidence="3" key="1">
    <citation type="submission" date="2020-09" db="EMBL/GenBank/DDBJ databases">
        <title>Pelagicoccus enzymogenes sp. nov. with an EPS production, isolated from marine sediment.</title>
        <authorList>
            <person name="Feng X."/>
        </authorList>
    </citation>
    <scope>NUCLEOTIDE SEQUENCE</scope>
    <source>
        <strain evidence="3">NFK12</strain>
    </source>
</reference>
<evidence type="ECO:0000259" key="2">
    <source>
        <dbReference type="PROSITE" id="PS50006"/>
    </source>
</evidence>
<dbReference type="EMBL" id="JACYFG010000013">
    <property type="protein sequence ID" value="MBD5779794.1"/>
    <property type="molecule type" value="Genomic_DNA"/>
</dbReference>
<name>A0A927F8G6_9BACT</name>
<organism evidence="3 4">
    <name type="scientific">Pelagicoccus enzymogenes</name>
    <dbReference type="NCBI Taxonomy" id="2773457"/>
    <lineage>
        <taxon>Bacteria</taxon>
        <taxon>Pseudomonadati</taxon>
        <taxon>Verrucomicrobiota</taxon>
        <taxon>Opitutia</taxon>
        <taxon>Puniceicoccales</taxon>
        <taxon>Pelagicoccaceae</taxon>
        <taxon>Pelagicoccus</taxon>
    </lineage>
</organism>
<evidence type="ECO:0000313" key="4">
    <source>
        <dbReference type="Proteomes" id="UP000622317"/>
    </source>
</evidence>
<protein>
    <recommendedName>
        <fullName evidence="2">FHA domain-containing protein</fullName>
    </recommendedName>
</protein>
<feature type="domain" description="FHA" evidence="2">
    <location>
        <begin position="168"/>
        <end position="239"/>
    </location>
</feature>
<feature type="compositionally biased region" description="Basic and acidic residues" evidence="1">
    <location>
        <begin position="79"/>
        <end position="103"/>
    </location>
</feature>
<evidence type="ECO:0000256" key="1">
    <source>
        <dbReference type="SAM" id="MobiDB-lite"/>
    </source>
</evidence>
<dbReference type="RefSeq" id="WP_191616919.1">
    <property type="nucleotide sequence ID" value="NZ_JACYFG010000013.1"/>
</dbReference>
<accession>A0A927F8G6</accession>
<feature type="region of interest" description="Disordered" evidence="1">
    <location>
        <begin position="78"/>
        <end position="147"/>
    </location>
</feature>
<dbReference type="PROSITE" id="PS50006">
    <property type="entry name" value="FHA_DOMAIN"/>
    <property type="match status" value="1"/>
</dbReference>
<feature type="compositionally biased region" description="Polar residues" evidence="1">
    <location>
        <begin position="130"/>
        <end position="140"/>
    </location>
</feature>